<dbReference type="AlphaFoldDB" id="A0A158APB3"/>
<protein>
    <submittedName>
        <fullName evidence="1">Uncharacterized protein</fullName>
    </submittedName>
</protein>
<dbReference type="RefSeq" id="WP_157695760.1">
    <property type="nucleotide sequence ID" value="NZ_FCOA02000007.1"/>
</dbReference>
<reference evidence="1" key="1">
    <citation type="submission" date="2016-01" db="EMBL/GenBank/DDBJ databases">
        <authorList>
            <person name="Peeters C."/>
        </authorList>
    </citation>
    <scope>NUCLEOTIDE SEQUENCE</scope>
    <source>
        <strain evidence="1">LMG 29322</strain>
    </source>
</reference>
<dbReference type="EMBL" id="FCOA02000007">
    <property type="protein sequence ID" value="SAK59569.1"/>
    <property type="molecule type" value="Genomic_DNA"/>
</dbReference>
<dbReference type="STRING" id="1777140.AWB79_02630"/>
<evidence type="ECO:0000313" key="1">
    <source>
        <dbReference type="EMBL" id="SAK59569.1"/>
    </source>
</evidence>
<evidence type="ECO:0000313" key="2">
    <source>
        <dbReference type="Proteomes" id="UP000054851"/>
    </source>
</evidence>
<proteinExistence type="predicted"/>
<dbReference type="OrthoDB" id="9132881at2"/>
<gene>
    <name evidence="1" type="ORF">AWB79_02630</name>
</gene>
<sequence>MPFCIDASSIAFTKTRRGINARATILSEDGTRIGEISDIAERIVADVEFVSLAVRSAFVKEARNVNPTVFGRADHNDEVFASEYARALLAEAEQVLLARM</sequence>
<name>A0A158APB3_9BURK</name>
<accession>A0A158APB3</accession>
<keyword evidence="2" id="KW-1185">Reference proteome</keyword>
<organism evidence="1 2">
    <name type="scientific">Caballeronia hypogeia</name>
    <dbReference type="NCBI Taxonomy" id="1777140"/>
    <lineage>
        <taxon>Bacteria</taxon>
        <taxon>Pseudomonadati</taxon>
        <taxon>Pseudomonadota</taxon>
        <taxon>Betaproteobacteria</taxon>
        <taxon>Burkholderiales</taxon>
        <taxon>Burkholderiaceae</taxon>
        <taxon>Caballeronia</taxon>
    </lineage>
</organism>
<comment type="caution">
    <text evidence="1">The sequence shown here is derived from an EMBL/GenBank/DDBJ whole genome shotgun (WGS) entry which is preliminary data.</text>
</comment>
<dbReference type="Proteomes" id="UP000054851">
    <property type="component" value="Unassembled WGS sequence"/>
</dbReference>